<keyword evidence="4" id="KW-0233">DNA recombination</keyword>
<gene>
    <name evidence="5" type="ORF">A9R00_12675</name>
</gene>
<comment type="caution">
    <text evidence="5">The sequence shown here is derived from an EMBL/GenBank/DDBJ whole genome shotgun (WGS) entry which is preliminary data.</text>
</comment>
<sequence>TLLASLRTVESLWSIERRGKSADELAEQAGKVYDRLRIVVEKMDKLGSQLNSAQKTYDETYSSLAQGRGNLVATANQFVELGVRIKKEIPQAKTTSVKAEKTSAVEI</sequence>
<name>A0A1Y5HAB9_OLEAN</name>
<dbReference type="AlphaFoldDB" id="A0A1Y5HAB9"/>
<evidence type="ECO:0000256" key="2">
    <source>
        <dbReference type="ARBA" id="ARBA00009840"/>
    </source>
</evidence>
<dbReference type="EMBL" id="MABE01000724">
    <property type="protein sequence ID" value="OUS34159.1"/>
    <property type="molecule type" value="Genomic_DNA"/>
</dbReference>
<keyword evidence="3" id="KW-0175">Coiled coil</keyword>
<proteinExistence type="inferred from homology"/>
<dbReference type="PANTHER" id="PTHR30563:SF0">
    <property type="entry name" value="DNA RECOMBINATION PROTEIN RMUC"/>
    <property type="match status" value="1"/>
</dbReference>
<dbReference type="GO" id="GO:0006310">
    <property type="term" value="P:DNA recombination"/>
    <property type="evidence" value="ECO:0007669"/>
    <property type="project" value="UniProtKB-KW"/>
</dbReference>
<dbReference type="InterPro" id="IPR003798">
    <property type="entry name" value="DNA_recombination_RmuC"/>
</dbReference>
<dbReference type="PANTHER" id="PTHR30563">
    <property type="entry name" value="DNA RECOMBINATION PROTEIN RMUC"/>
    <property type="match status" value="1"/>
</dbReference>
<dbReference type="Pfam" id="PF02646">
    <property type="entry name" value="RmuC"/>
    <property type="match status" value="1"/>
</dbReference>
<comment type="similarity">
    <text evidence="2">Belongs to the RmuC family.</text>
</comment>
<evidence type="ECO:0000256" key="1">
    <source>
        <dbReference type="ARBA" id="ARBA00003416"/>
    </source>
</evidence>
<comment type="function">
    <text evidence="1">Involved in DNA recombination.</text>
</comment>
<evidence type="ECO:0000256" key="3">
    <source>
        <dbReference type="ARBA" id="ARBA00023054"/>
    </source>
</evidence>
<dbReference type="Proteomes" id="UP000227088">
    <property type="component" value="Unassembled WGS sequence"/>
</dbReference>
<evidence type="ECO:0000256" key="4">
    <source>
        <dbReference type="ARBA" id="ARBA00023172"/>
    </source>
</evidence>
<organism evidence="5 6">
    <name type="scientific">Oleispira antarctica</name>
    <dbReference type="NCBI Taxonomy" id="188908"/>
    <lineage>
        <taxon>Bacteria</taxon>
        <taxon>Pseudomonadati</taxon>
        <taxon>Pseudomonadota</taxon>
        <taxon>Gammaproteobacteria</taxon>
        <taxon>Oceanospirillales</taxon>
        <taxon>Oceanospirillaceae</taxon>
        <taxon>Oleispira</taxon>
    </lineage>
</organism>
<feature type="non-terminal residue" evidence="5">
    <location>
        <position position="1"/>
    </location>
</feature>
<protein>
    <submittedName>
        <fullName evidence="5">Recombinase RmuC</fullName>
    </submittedName>
</protein>
<evidence type="ECO:0000313" key="6">
    <source>
        <dbReference type="Proteomes" id="UP000227088"/>
    </source>
</evidence>
<accession>A0A1Y5HAB9</accession>
<reference evidence="6" key="1">
    <citation type="journal article" date="2017" name="Proc. Natl. Acad. Sci. U.S.A.">
        <title>Simulation of Deepwater Horizon oil plume reveals substrate specialization within a complex community of hydrocarbon degraders.</title>
        <authorList>
            <person name="Hu P."/>
            <person name="Dubinsky E.A."/>
            <person name="Probst A.J."/>
            <person name="Wang J."/>
            <person name="Sieber C.M.K."/>
            <person name="Tom L.M."/>
            <person name="Gardinali P."/>
            <person name="Banfield J.F."/>
            <person name="Atlas R.M."/>
            <person name="Andersen G.L."/>
        </authorList>
    </citation>
    <scope>NUCLEOTIDE SEQUENCE [LARGE SCALE GENOMIC DNA]</scope>
</reference>
<evidence type="ECO:0000313" key="5">
    <source>
        <dbReference type="EMBL" id="OUS34159.1"/>
    </source>
</evidence>